<evidence type="ECO:0000256" key="1">
    <source>
        <dbReference type="SAM" id="MobiDB-lite"/>
    </source>
</evidence>
<feature type="compositionally biased region" description="Low complexity" evidence="1">
    <location>
        <begin position="124"/>
        <end position="135"/>
    </location>
</feature>
<protein>
    <submittedName>
        <fullName evidence="2">Uncharacterized protein</fullName>
    </submittedName>
</protein>
<organism evidence="2 3">
    <name type="scientific">Mycena citricolor</name>
    <dbReference type="NCBI Taxonomy" id="2018698"/>
    <lineage>
        <taxon>Eukaryota</taxon>
        <taxon>Fungi</taxon>
        <taxon>Dikarya</taxon>
        <taxon>Basidiomycota</taxon>
        <taxon>Agaricomycotina</taxon>
        <taxon>Agaricomycetes</taxon>
        <taxon>Agaricomycetidae</taxon>
        <taxon>Agaricales</taxon>
        <taxon>Marasmiineae</taxon>
        <taxon>Mycenaceae</taxon>
        <taxon>Mycena</taxon>
    </lineage>
</organism>
<dbReference type="EMBL" id="CAVNYO010000419">
    <property type="protein sequence ID" value="CAK5277208.1"/>
    <property type="molecule type" value="Genomic_DNA"/>
</dbReference>
<evidence type="ECO:0000313" key="2">
    <source>
        <dbReference type="EMBL" id="CAK5277208.1"/>
    </source>
</evidence>
<gene>
    <name evidence="2" type="ORF">MYCIT1_LOCUS26074</name>
</gene>
<feature type="compositionally biased region" description="Acidic residues" evidence="1">
    <location>
        <begin position="143"/>
        <end position="155"/>
    </location>
</feature>
<evidence type="ECO:0000313" key="3">
    <source>
        <dbReference type="Proteomes" id="UP001295794"/>
    </source>
</evidence>
<comment type="caution">
    <text evidence="2">The sequence shown here is derived from an EMBL/GenBank/DDBJ whole genome shotgun (WGS) entry which is preliminary data.</text>
</comment>
<feature type="compositionally biased region" description="Basic and acidic residues" evidence="1">
    <location>
        <begin position="156"/>
        <end position="185"/>
    </location>
</feature>
<keyword evidence="3" id="KW-1185">Reference proteome</keyword>
<feature type="compositionally biased region" description="Polar residues" evidence="1">
    <location>
        <begin position="221"/>
        <end position="231"/>
    </location>
</feature>
<reference evidence="2" key="1">
    <citation type="submission" date="2023-11" db="EMBL/GenBank/DDBJ databases">
        <authorList>
            <person name="De Vega J J."/>
            <person name="De Vega J J."/>
        </authorList>
    </citation>
    <scope>NUCLEOTIDE SEQUENCE</scope>
</reference>
<feature type="region of interest" description="Disordered" evidence="1">
    <location>
        <begin position="124"/>
        <end position="252"/>
    </location>
</feature>
<feature type="compositionally biased region" description="Low complexity" evidence="1">
    <location>
        <begin position="193"/>
        <end position="205"/>
    </location>
</feature>
<sequence>MHIVSTVNAKNQSHQDIPVVLVSFDETRKFLPRCETYKEMQRIVKLNFGIDARTALSLEVSTWDVCAGQNVEVTEGAYTLLAPFIDTLNVAVDPTGLVRNPPATTLSWPEDTEVDTVVIQPDVARSAAPSSSRHAGGFYPTPEVEEEEEEEEEEVDRSIHVQDDNEEDPPHSRRALTKELSEARSRTQPNLGSATSSPKKVSSSKQLTPKVKPAPIVAASRNASIRSNQRAESSHAAANATQASRGDDERFKISITGPDNERAEFTTRGGHSIRKVLGGACKNFDVDFDQARLFLFSQDRNGRTIEIECDKDETVAQAGLVPHCRLIIRMDEDDSVTYVSD</sequence>
<dbReference type="AlphaFoldDB" id="A0AAD2K3R0"/>
<name>A0AAD2K3R0_9AGAR</name>
<dbReference type="Proteomes" id="UP001295794">
    <property type="component" value="Unassembled WGS sequence"/>
</dbReference>
<accession>A0AAD2K3R0</accession>
<proteinExistence type="predicted"/>